<sequence>MHGNRFSLLTENANSSKQTTTSKQTPTTKPAAIQPDDKVSGGGPSGNHGRGRGRGRGGAGGASRFVGEKVVLQAEGAKQPQQADWGKAFRQMEAQHVKEMTDPNPASGWDETPKDKYKRLLVERWRVNVVPGAPYL</sequence>
<dbReference type="EMBL" id="AP028212">
    <property type="protein sequence ID" value="BEI87540.1"/>
    <property type="molecule type" value="Genomic_DNA"/>
</dbReference>
<evidence type="ECO:0000313" key="2">
    <source>
        <dbReference type="EMBL" id="BEI87540.1"/>
    </source>
</evidence>
<evidence type="ECO:0000256" key="1">
    <source>
        <dbReference type="SAM" id="MobiDB-lite"/>
    </source>
</evidence>
<dbReference type="KEGG" id="ccac:CcaHIS019_0102580"/>
<protein>
    <submittedName>
        <fullName evidence="2">Uncharacterized protein</fullName>
    </submittedName>
</protein>
<dbReference type="GeneID" id="85491411"/>
<organism evidence="2 3">
    <name type="scientific">Cutaneotrichosporon cavernicola</name>
    <dbReference type="NCBI Taxonomy" id="279322"/>
    <lineage>
        <taxon>Eukaryota</taxon>
        <taxon>Fungi</taxon>
        <taxon>Dikarya</taxon>
        <taxon>Basidiomycota</taxon>
        <taxon>Agaricomycotina</taxon>
        <taxon>Tremellomycetes</taxon>
        <taxon>Trichosporonales</taxon>
        <taxon>Trichosporonaceae</taxon>
        <taxon>Cutaneotrichosporon</taxon>
    </lineage>
</organism>
<evidence type="ECO:0000313" key="3">
    <source>
        <dbReference type="Proteomes" id="UP001233271"/>
    </source>
</evidence>
<gene>
    <name evidence="2" type="ORF">CcaverHIS019_0102580</name>
</gene>
<feature type="compositionally biased region" description="Low complexity" evidence="1">
    <location>
        <begin position="15"/>
        <end position="30"/>
    </location>
</feature>
<reference evidence="2" key="1">
    <citation type="journal article" date="2023" name="BMC Genomics">
        <title>Chromosome-level genome assemblies of Cutaneotrichosporon spp. (Trichosporonales, Basidiomycota) reveal imbalanced evolution between nucleotide sequences and chromosome synteny.</title>
        <authorList>
            <person name="Kobayashi Y."/>
            <person name="Kayamori A."/>
            <person name="Aoki K."/>
            <person name="Shiwa Y."/>
            <person name="Matsutani M."/>
            <person name="Fujita N."/>
            <person name="Sugita T."/>
            <person name="Iwasaki W."/>
            <person name="Tanaka N."/>
            <person name="Takashima M."/>
        </authorList>
    </citation>
    <scope>NUCLEOTIDE SEQUENCE</scope>
    <source>
        <strain evidence="2">HIS019</strain>
    </source>
</reference>
<feature type="region of interest" description="Disordered" evidence="1">
    <location>
        <begin position="1"/>
        <end position="64"/>
    </location>
</feature>
<proteinExistence type="predicted"/>
<accession>A0AA48I5Q9</accession>
<dbReference type="Proteomes" id="UP001233271">
    <property type="component" value="Chromosome 1"/>
</dbReference>
<dbReference type="AlphaFoldDB" id="A0AA48I5Q9"/>
<keyword evidence="3" id="KW-1185">Reference proteome</keyword>
<dbReference type="RefSeq" id="XP_060452806.1">
    <property type="nucleotide sequence ID" value="XM_060598322.1"/>
</dbReference>
<name>A0AA48I5Q9_9TREE</name>